<feature type="chain" id="PRO_5018005423" description="Secreted protein" evidence="1">
    <location>
        <begin position="23"/>
        <end position="132"/>
    </location>
</feature>
<organism evidence="2 3">
    <name type="scientific">Morchella conica CCBAS932</name>
    <dbReference type="NCBI Taxonomy" id="1392247"/>
    <lineage>
        <taxon>Eukaryota</taxon>
        <taxon>Fungi</taxon>
        <taxon>Dikarya</taxon>
        <taxon>Ascomycota</taxon>
        <taxon>Pezizomycotina</taxon>
        <taxon>Pezizomycetes</taxon>
        <taxon>Pezizales</taxon>
        <taxon>Morchellaceae</taxon>
        <taxon>Morchella</taxon>
    </lineage>
</organism>
<gene>
    <name evidence="2" type="ORF">P167DRAFT_550281</name>
</gene>
<reference evidence="2 3" key="1">
    <citation type="journal article" date="2018" name="Nat. Ecol. Evol.">
        <title>Pezizomycetes genomes reveal the molecular basis of ectomycorrhizal truffle lifestyle.</title>
        <authorList>
            <person name="Murat C."/>
            <person name="Payen T."/>
            <person name="Noel B."/>
            <person name="Kuo A."/>
            <person name="Morin E."/>
            <person name="Chen J."/>
            <person name="Kohler A."/>
            <person name="Krizsan K."/>
            <person name="Balestrini R."/>
            <person name="Da Silva C."/>
            <person name="Montanini B."/>
            <person name="Hainaut M."/>
            <person name="Levati E."/>
            <person name="Barry K.W."/>
            <person name="Belfiori B."/>
            <person name="Cichocki N."/>
            <person name="Clum A."/>
            <person name="Dockter R.B."/>
            <person name="Fauchery L."/>
            <person name="Guy J."/>
            <person name="Iotti M."/>
            <person name="Le Tacon F."/>
            <person name="Lindquist E.A."/>
            <person name="Lipzen A."/>
            <person name="Malagnac F."/>
            <person name="Mello A."/>
            <person name="Molinier V."/>
            <person name="Miyauchi S."/>
            <person name="Poulain J."/>
            <person name="Riccioni C."/>
            <person name="Rubini A."/>
            <person name="Sitrit Y."/>
            <person name="Splivallo R."/>
            <person name="Traeger S."/>
            <person name="Wang M."/>
            <person name="Zifcakova L."/>
            <person name="Wipf D."/>
            <person name="Zambonelli A."/>
            <person name="Paolocci F."/>
            <person name="Nowrousian M."/>
            <person name="Ottonello S."/>
            <person name="Baldrian P."/>
            <person name="Spatafora J.W."/>
            <person name="Henrissat B."/>
            <person name="Nagy L.G."/>
            <person name="Aury J.M."/>
            <person name="Wincker P."/>
            <person name="Grigoriev I.V."/>
            <person name="Bonfante P."/>
            <person name="Martin F.M."/>
        </authorList>
    </citation>
    <scope>NUCLEOTIDE SEQUENCE [LARGE SCALE GENOMIC DNA]</scope>
    <source>
        <strain evidence="2 3">CCBAS932</strain>
    </source>
</reference>
<evidence type="ECO:0000256" key="1">
    <source>
        <dbReference type="SAM" id="SignalP"/>
    </source>
</evidence>
<dbReference type="EMBL" id="ML119219">
    <property type="protein sequence ID" value="RPB06800.1"/>
    <property type="molecule type" value="Genomic_DNA"/>
</dbReference>
<name>A0A3N4K8F1_9PEZI</name>
<evidence type="ECO:0008006" key="4">
    <source>
        <dbReference type="Google" id="ProtNLM"/>
    </source>
</evidence>
<evidence type="ECO:0000313" key="3">
    <source>
        <dbReference type="Proteomes" id="UP000277580"/>
    </source>
</evidence>
<protein>
    <recommendedName>
        <fullName evidence="4">Secreted protein</fullName>
    </recommendedName>
</protein>
<keyword evidence="1" id="KW-0732">Signal</keyword>
<dbReference type="InParanoid" id="A0A3N4K8F1"/>
<sequence length="132" mass="14642">MIGGWLIIILVVALTLLHQSLSAKGLGSGIETSYGAPYLSPGCAARQELHQCTTNAVPPSAQGGKESKKYRTMQVFGSPMGARARRELLQKKPRDKTCIVRYFLPAPNDILATTYFEESLRWIAQLKYCKIR</sequence>
<proteinExistence type="predicted"/>
<dbReference type="Proteomes" id="UP000277580">
    <property type="component" value="Unassembled WGS sequence"/>
</dbReference>
<evidence type="ECO:0000313" key="2">
    <source>
        <dbReference type="EMBL" id="RPB06800.1"/>
    </source>
</evidence>
<feature type="signal peptide" evidence="1">
    <location>
        <begin position="1"/>
        <end position="22"/>
    </location>
</feature>
<dbReference type="AlphaFoldDB" id="A0A3N4K8F1"/>
<accession>A0A3N4K8F1</accession>
<keyword evidence="3" id="KW-1185">Reference proteome</keyword>